<feature type="chain" id="PRO_5041738449" evidence="4">
    <location>
        <begin position="20"/>
        <end position="127"/>
    </location>
</feature>
<reference evidence="7" key="1">
    <citation type="submission" date="2025-08" db="UniProtKB">
        <authorList>
            <consortium name="RefSeq"/>
        </authorList>
    </citation>
    <scope>IDENTIFICATION</scope>
    <source>
        <tissue evidence="7">Blood</tissue>
    </source>
</reference>
<keyword evidence="4" id="KW-0732">Signal</keyword>
<dbReference type="PROSITE" id="PS51348">
    <property type="entry name" value="GLYCOSYL_HYDROL_F22_2"/>
    <property type="match status" value="1"/>
</dbReference>
<dbReference type="PROSITE" id="PS00128">
    <property type="entry name" value="GLYCOSYL_HYDROL_F22_1"/>
    <property type="match status" value="1"/>
</dbReference>
<dbReference type="FunFam" id="1.10.530.10:FF:000001">
    <property type="entry name" value="Lysozyme C"/>
    <property type="match status" value="1"/>
</dbReference>
<sequence>MRSQGLVALLFFLVSVNEAKVFQRCELMGLLQKAGMEGYYGSTIGDWICLTFYESRFNTRSLGGRNPDGGRNYGLFQINSHWWCSTKKGRKTNGCHAYCGDFLDDDIKDDIECVKVIARQPSRLNAW</sequence>
<evidence type="ECO:0000313" key="6">
    <source>
        <dbReference type="Proteomes" id="UP001190640"/>
    </source>
</evidence>
<evidence type="ECO:0000256" key="3">
    <source>
        <dbReference type="RuleBase" id="RU004440"/>
    </source>
</evidence>
<dbReference type="InterPro" id="IPR019799">
    <property type="entry name" value="Glyco_hydro_22_CS"/>
</dbReference>
<evidence type="ECO:0000313" key="7">
    <source>
        <dbReference type="RefSeq" id="XP_054859886.1"/>
    </source>
</evidence>
<dbReference type="PANTHER" id="PTHR11407">
    <property type="entry name" value="LYSOZYME C"/>
    <property type="match status" value="1"/>
</dbReference>
<evidence type="ECO:0000256" key="4">
    <source>
        <dbReference type="SAM" id="SignalP"/>
    </source>
</evidence>
<dbReference type="SMART" id="SM00263">
    <property type="entry name" value="LYZ1"/>
    <property type="match status" value="1"/>
</dbReference>
<evidence type="ECO:0000259" key="5">
    <source>
        <dbReference type="PROSITE" id="PS00128"/>
    </source>
</evidence>
<protein>
    <submittedName>
        <fullName evidence="7">Lysozyme C, milk isozyme-like</fullName>
    </submittedName>
</protein>
<dbReference type="InterPro" id="IPR023346">
    <property type="entry name" value="Lysozyme-like_dom_sf"/>
</dbReference>
<dbReference type="PRINTS" id="PR00137">
    <property type="entry name" value="LYSOZYME"/>
</dbReference>
<accession>A0AA97KR10</accession>
<dbReference type="PRINTS" id="PR00135">
    <property type="entry name" value="LYZLACT"/>
</dbReference>
<evidence type="ECO:0000256" key="1">
    <source>
        <dbReference type="ARBA" id="ARBA00010859"/>
    </source>
</evidence>
<dbReference type="InterPro" id="IPR001916">
    <property type="entry name" value="Glyco_hydro_22"/>
</dbReference>
<dbReference type="InterPro" id="IPR000974">
    <property type="entry name" value="Glyco_hydro_22_lys"/>
</dbReference>
<keyword evidence="2" id="KW-1015">Disulfide bond</keyword>
<comment type="similarity">
    <text evidence="1 3">Belongs to the glycosyl hydrolase 22 family.</text>
</comment>
<name>A0AA97KR10_EUBMA</name>
<feature type="signal peptide" evidence="4">
    <location>
        <begin position="1"/>
        <end position="19"/>
    </location>
</feature>
<keyword evidence="6" id="KW-1185">Reference proteome</keyword>
<dbReference type="PANTHER" id="PTHR11407:SF69">
    <property type="entry name" value="LYSOZYME C, MILK ISOZYME"/>
    <property type="match status" value="1"/>
</dbReference>
<dbReference type="Pfam" id="PF00062">
    <property type="entry name" value="Lys"/>
    <property type="match status" value="1"/>
</dbReference>
<dbReference type="AlphaFoldDB" id="A0AA97KR10"/>
<dbReference type="RefSeq" id="XP_054859886.1">
    <property type="nucleotide sequence ID" value="XM_055003911.1"/>
</dbReference>
<gene>
    <name evidence="7" type="primary">LOC129346571</name>
</gene>
<dbReference type="Proteomes" id="UP001190640">
    <property type="component" value="Chromosome 19"/>
</dbReference>
<dbReference type="KEGG" id="emc:129346571"/>
<proteinExistence type="inferred from homology"/>
<feature type="domain" description="Glycosyl hydrolases family 22 (GH22)" evidence="5">
    <location>
        <begin position="95"/>
        <end position="113"/>
    </location>
</feature>
<dbReference type="GeneID" id="129346571"/>
<dbReference type="Gene3D" id="1.10.530.10">
    <property type="match status" value="1"/>
</dbReference>
<dbReference type="SUPFAM" id="SSF53955">
    <property type="entry name" value="Lysozyme-like"/>
    <property type="match status" value="1"/>
</dbReference>
<evidence type="ECO:0000256" key="2">
    <source>
        <dbReference type="ARBA" id="ARBA00023157"/>
    </source>
</evidence>
<dbReference type="GO" id="GO:0003796">
    <property type="term" value="F:lysozyme activity"/>
    <property type="evidence" value="ECO:0007669"/>
    <property type="project" value="InterPro"/>
</dbReference>
<organism evidence="6 7">
    <name type="scientific">Eublepharis macularius</name>
    <name type="common">Leopard gecko</name>
    <name type="synonym">Cyrtodactylus macularius</name>
    <dbReference type="NCBI Taxonomy" id="481883"/>
    <lineage>
        <taxon>Eukaryota</taxon>
        <taxon>Metazoa</taxon>
        <taxon>Chordata</taxon>
        <taxon>Craniata</taxon>
        <taxon>Vertebrata</taxon>
        <taxon>Euteleostomi</taxon>
        <taxon>Lepidosauria</taxon>
        <taxon>Squamata</taxon>
        <taxon>Bifurcata</taxon>
        <taxon>Gekkota</taxon>
        <taxon>Eublepharidae</taxon>
        <taxon>Eublepharinae</taxon>
        <taxon>Eublepharis</taxon>
    </lineage>
</organism>